<name>Q5P5U1_AROAE</name>
<gene>
    <name evidence="1" type="ORF">ebA2161</name>
</gene>
<dbReference type="PANTHER" id="PTHR39206:SF1">
    <property type="entry name" value="SLL8004 PROTEIN"/>
    <property type="match status" value="1"/>
</dbReference>
<dbReference type="EMBL" id="CR555306">
    <property type="protein sequence ID" value="CAI07321.1"/>
    <property type="molecule type" value="Genomic_DNA"/>
</dbReference>
<organism evidence="1 2">
    <name type="scientific">Aromatoleum aromaticum (strain DSM 19018 / LMG 30748 / EbN1)</name>
    <name type="common">Azoarcus sp. (strain EbN1)</name>
    <dbReference type="NCBI Taxonomy" id="76114"/>
    <lineage>
        <taxon>Bacteria</taxon>
        <taxon>Pseudomonadati</taxon>
        <taxon>Pseudomonadota</taxon>
        <taxon>Betaproteobacteria</taxon>
        <taxon>Rhodocyclales</taxon>
        <taxon>Rhodocyclaceae</taxon>
        <taxon>Aromatoleum</taxon>
    </lineage>
</organism>
<accession>Q5P5U1</accession>
<dbReference type="PANTHER" id="PTHR39206">
    <property type="entry name" value="SLL8004 PROTEIN"/>
    <property type="match status" value="1"/>
</dbReference>
<dbReference type="Pfam" id="PF13671">
    <property type="entry name" value="AAA_33"/>
    <property type="match status" value="1"/>
</dbReference>
<protein>
    <submittedName>
        <fullName evidence="1">Uncharacterized protein</fullName>
    </submittedName>
</protein>
<proteinExistence type="predicted"/>
<evidence type="ECO:0000313" key="1">
    <source>
        <dbReference type="EMBL" id="CAI07321.1"/>
    </source>
</evidence>
<evidence type="ECO:0000313" key="2">
    <source>
        <dbReference type="Proteomes" id="UP000006552"/>
    </source>
</evidence>
<keyword evidence="2" id="KW-1185">Reference proteome</keyword>
<sequence length="177" mass="19434">MGDMASERKVIIIAGPNGAGKTTFAREFLPNEAGCPVFVNADLIAAGLAPFAPETAAVQAGRLMLEELKRHFAARESFAFETTLSGRGYLRHIVRWQSAGYRVKLIFLQLAQPDEAVARVAQRVKQGGHNIPEEVIRRRFAAGLANFSEHYAPLVDAWALYDNSGPSPVLLDWSEKL</sequence>
<dbReference type="InterPro" id="IPR027417">
    <property type="entry name" value="P-loop_NTPase"/>
</dbReference>
<dbReference type="KEGG" id="eba:ebA2161"/>
<dbReference type="HOGENOM" id="CLU_094497_2_1_4"/>
<dbReference type="AlphaFoldDB" id="Q5P5U1"/>
<dbReference type="Proteomes" id="UP000006552">
    <property type="component" value="Chromosome"/>
</dbReference>
<dbReference type="STRING" id="76114.ebA2161"/>
<reference evidence="1 2" key="1">
    <citation type="journal article" date="2005" name="Arch. Microbiol.">
        <title>The genome sequence of an anaerobic aromatic-degrading denitrifying bacterium, strain EbN1.</title>
        <authorList>
            <person name="Rabus R."/>
            <person name="Kube M."/>
            <person name="Heider J."/>
            <person name="Beck A."/>
            <person name="Heitmann K."/>
            <person name="Widdel F."/>
            <person name="Reinhardt R."/>
        </authorList>
    </citation>
    <scope>NUCLEOTIDE SEQUENCE [LARGE SCALE GENOMIC DNA]</scope>
    <source>
        <strain evidence="1 2">EbN1</strain>
    </source>
</reference>
<dbReference type="eggNOG" id="COG4185">
    <property type="taxonomic scope" value="Bacteria"/>
</dbReference>
<dbReference type="SUPFAM" id="SSF52540">
    <property type="entry name" value="P-loop containing nucleoside triphosphate hydrolases"/>
    <property type="match status" value="1"/>
</dbReference>
<dbReference type="Gene3D" id="3.40.50.300">
    <property type="entry name" value="P-loop containing nucleotide triphosphate hydrolases"/>
    <property type="match status" value="1"/>
</dbReference>